<accession>A0A7W9T313</accession>
<protein>
    <submittedName>
        <fullName evidence="6">Outer membrane protein OmpA-like peptidoglycan-associated protein</fullName>
    </submittedName>
</protein>
<dbReference type="InterPro" id="IPR050330">
    <property type="entry name" value="Bact_OuterMem_StrucFunc"/>
</dbReference>
<dbReference type="PRINTS" id="PR01021">
    <property type="entry name" value="OMPADOMAIN"/>
</dbReference>
<dbReference type="InterPro" id="IPR036737">
    <property type="entry name" value="OmpA-like_sf"/>
</dbReference>
<dbReference type="AlphaFoldDB" id="A0A7W9T313"/>
<dbReference type="SUPFAM" id="SSF103088">
    <property type="entry name" value="OmpA-like"/>
    <property type="match status" value="1"/>
</dbReference>
<evidence type="ECO:0000259" key="5">
    <source>
        <dbReference type="PROSITE" id="PS51123"/>
    </source>
</evidence>
<comment type="subcellular location">
    <subcellularLocation>
        <location evidence="1">Cell outer membrane</location>
    </subcellularLocation>
</comment>
<comment type="caution">
    <text evidence="6">The sequence shown here is derived from an EMBL/GenBank/DDBJ whole genome shotgun (WGS) entry which is preliminary data.</text>
</comment>
<dbReference type="InterPro" id="IPR006664">
    <property type="entry name" value="OMP_bac"/>
</dbReference>
<gene>
    <name evidence="6" type="ORF">HNQ93_003516</name>
</gene>
<evidence type="ECO:0000256" key="4">
    <source>
        <dbReference type="PROSITE-ProRule" id="PRU00473"/>
    </source>
</evidence>
<evidence type="ECO:0000256" key="2">
    <source>
        <dbReference type="ARBA" id="ARBA00023136"/>
    </source>
</evidence>
<keyword evidence="2 4" id="KW-0472">Membrane</keyword>
<evidence type="ECO:0000313" key="7">
    <source>
        <dbReference type="Proteomes" id="UP000532746"/>
    </source>
</evidence>
<dbReference type="PANTHER" id="PTHR30329">
    <property type="entry name" value="STATOR ELEMENT OF FLAGELLAR MOTOR COMPLEX"/>
    <property type="match status" value="1"/>
</dbReference>
<evidence type="ECO:0000256" key="1">
    <source>
        <dbReference type="ARBA" id="ARBA00004442"/>
    </source>
</evidence>
<evidence type="ECO:0000313" key="6">
    <source>
        <dbReference type="EMBL" id="MBB6060642.1"/>
    </source>
</evidence>
<organism evidence="6 7">
    <name type="scientific">Hymenobacter luteus</name>
    <dbReference type="NCBI Taxonomy" id="1411122"/>
    <lineage>
        <taxon>Bacteria</taxon>
        <taxon>Pseudomonadati</taxon>
        <taxon>Bacteroidota</taxon>
        <taxon>Cytophagia</taxon>
        <taxon>Cytophagales</taxon>
        <taxon>Hymenobacteraceae</taxon>
        <taxon>Hymenobacter</taxon>
    </lineage>
</organism>
<dbReference type="GO" id="GO:0009279">
    <property type="term" value="C:cell outer membrane"/>
    <property type="evidence" value="ECO:0007669"/>
    <property type="project" value="UniProtKB-SubCell"/>
</dbReference>
<dbReference type="EMBL" id="JACHGG010000005">
    <property type="protein sequence ID" value="MBB6060642.1"/>
    <property type="molecule type" value="Genomic_DNA"/>
</dbReference>
<dbReference type="PANTHER" id="PTHR30329:SF21">
    <property type="entry name" value="LIPOPROTEIN YIAD-RELATED"/>
    <property type="match status" value="1"/>
</dbReference>
<evidence type="ECO:0000256" key="3">
    <source>
        <dbReference type="ARBA" id="ARBA00023237"/>
    </source>
</evidence>
<proteinExistence type="predicted"/>
<dbReference type="CDD" id="cd07185">
    <property type="entry name" value="OmpA_C-like"/>
    <property type="match status" value="1"/>
</dbReference>
<dbReference type="InterPro" id="IPR006665">
    <property type="entry name" value="OmpA-like"/>
</dbReference>
<dbReference type="Proteomes" id="UP000532746">
    <property type="component" value="Unassembled WGS sequence"/>
</dbReference>
<dbReference type="PROSITE" id="PS51123">
    <property type="entry name" value="OMPA_2"/>
    <property type="match status" value="1"/>
</dbReference>
<keyword evidence="7" id="KW-1185">Reference proteome</keyword>
<name>A0A7W9T313_9BACT</name>
<sequence length="407" mass="43220">MAHSLAGRASGPDGPEAIWKLSREAYGASVLEHLLGPGQENWLQRGEALMRGLLGESYNFTGLRIAAAAGISSAAVNYLLSVTAVAALGVAGEYSQEHSFDAAALARWLHQDEDALQRLLLAGSPRPQAPETGPREFAAVPEVAPAGSALTETPHGHGSWLPVGGGRTFTPAPAAPAPSTSPIAGQPWAWGVLLLTAVGLGYFFGHDTEESTTSSSPRSGLVTTSTAAPAPVKATAAGRYDPVNDKYIYDTGQPLILRLADGTTQKVGATSTENRLYTFLADPGMQVDSVNRTNGWINFDRVYFETGQTTLTDESFQQLRNVASILKTFPNSQVKIGGYTDSTGNAMKNFQLSEERAKTAMLVLASSGVDINRIQAKGYGGKYFITPNTTPEGRALNRRISIRVVKK</sequence>
<feature type="domain" description="OmpA-like" evidence="5">
    <location>
        <begin position="291"/>
        <end position="407"/>
    </location>
</feature>
<reference evidence="6 7" key="1">
    <citation type="submission" date="2020-08" db="EMBL/GenBank/DDBJ databases">
        <title>Genomic Encyclopedia of Type Strains, Phase IV (KMG-IV): sequencing the most valuable type-strain genomes for metagenomic binning, comparative biology and taxonomic classification.</title>
        <authorList>
            <person name="Goeker M."/>
        </authorList>
    </citation>
    <scope>NUCLEOTIDE SEQUENCE [LARGE SCALE GENOMIC DNA]</scope>
    <source>
        <strain evidence="6 7">DSM 26718</strain>
    </source>
</reference>
<dbReference type="Gene3D" id="3.30.1330.60">
    <property type="entry name" value="OmpA-like domain"/>
    <property type="match status" value="1"/>
</dbReference>
<dbReference type="Pfam" id="PF00691">
    <property type="entry name" value="OmpA"/>
    <property type="match status" value="1"/>
</dbReference>
<keyword evidence="3" id="KW-0998">Cell outer membrane</keyword>